<dbReference type="Proteomes" id="UP000290870">
    <property type="component" value="Unassembled WGS sequence"/>
</dbReference>
<dbReference type="AlphaFoldDB" id="A0A4Q0ZCM8"/>
<evidence type="ECO:0000313" key="2">
    <source>
        <dbReference type="EMBL" id="RXJ83430.1"/>
    </source>
</evidence>
<reference evidence="2 3" key="1">
    <citation type="submission" date="2017-10" db="EMBL/GenBank/DDBJ databases">
        <title>Genomics of the genus Arcobacter.</title>
        <authorList>
            <person name="Perez-Cataluna A."/>
            <person name="Figueras M.J."/>
        </authorList>
    </citation>
    <scope>NUCLEOTIDE SEQUENCE [LARGE SCALE GENOMIC DNA]</scope>
    <source>
        <strain evidence="2 3">F26</strain>
    </source>
</reference>
<dbReference type="RefSeq" id="WP_128987039.1">
    <property type="nucleotide sequence ID" value="NZ_PDJZ01000011.1"/>
</dbReference>
<proteinExistence type="predicted"/>
<comment type="caution">
    <text evidence="2">The sequence shown here is derived from an EMBL/GenBank/DDBJ whole genome shotgun (WGS) entry which is preliminary data.</text>
</comment>
<dbReference type="OrthoDB" id="7107773at2"/>
<name>A0A4Q0ZCM8_9BACT</name>
<organism evidence="2 3">
    <name type="scientific">Arcobacter cloacae</name>
    <dbReference type="NCBI Taxonomy" id="1054034"/>
    <lineage>
        <taxon>Bacteria</taxon>
        <taxon>Pseudomonadati</taxon>
        <taxon>Campylobacterota</taxon>
        <taxon>Epsilonproteobacteria</taxon>
        <taxon>Campylobacterales</taxon>
        <taxon>Arcobacteraceae</taxon>
        <taxon>Arcobacter</taxon>
    </lineage>
</organism>
<sequence>MKKQRLLDLKRFYSILEKLEKKNISKRLLSNSNGRQKWPEKGVYFFFEPNEKRSNSGDGLRVTRIGTHALIDNSETTLWDRLRQHKGIVKNGGGDHRTSIFRLLVGTALIQKNNLNISTWGVGNTASKDIKKNEHLLEQQVSKIIRNMPFLYLSINDEAGPESLRGYIEKNSISLLSNFNKQALDMASLDWLGHKCDRNKVNESNLWNQEHVEKSYDSNFLDKFEKLVEKMNTIE</sequence>
<evidence type="ECO:0000313" key="3">
    <source>
        <dbReference type="Proteomes" id="UP000290870"/>
    </source>
</evidence>
<protein>
    <recommendedName>
        <fullName evidence="1">GIY-YIG domain-containing protein</fullName>
    </recommendedName>
</protein>
<accession>A0A4Q0ZCM8</accession>
<dbReference type="EMBL" id="PDJZ01000011">
    <property type="protein sequence ID" value="RXJ83430.1"/>
    <property type="molecule type" value="Genomic_DNA"/>
</dbReference>
<evidence type="ECO:0000259" key="1">
    <source>
        <dbReference type="Pfam" id="PF26468"/>
    </source>
</evidence>
<dbReference type="InterPro" id="IPR058782">
    <property type="entry name" value="GIY_YIG_3"/>
</dbReference>
<dbReference type="Pfam" id="PF26468">
    <property type="entry name" value="GIY_YIG_3"/>
    <property type="match status" value="1"/>
</dbReference>
<feature type="domain" description="GIY-YIG" evidence="1">
    <location>
        <begin position="4"/>
        <end position="232"/>
    </location>
</feature>
<gene>
    <name evidence="2" type="ORF">CRU90_09435</name>
</gene>